<protein>
    <recommendedName>
        <fullName evidence="2">Fibroblast growth factor</fullName>
        <shortName evidence="2">FGF</shortName>
    </recommendedName>
</protein>
<dbReference type="GeneTree" id="ENSGT00940000158058"/>
<dbReference type="PRINTS" id="PR00263">
    <property type="entry name" value="HBGFFGF"/>
</dbReference>
<dbReference type="AlphaFoldDB" id="A0A3Q4HA48"/>
<evidence type="ECO:0000256" key="1">
    <source>
        <dbReference type="ARBA" id="ARBA00007936"/>
    </source>
</evidence>
<dbReference type="STRING" id="32507.ENSNBRP00000017028"/>
<feature type="region of interest" description="Disordered" evidence="3">
    <location>
        <begin position="14"/>
        <end position="34"/>
    </location>
</feature>
<dbReference type="SMART" id="SM00442">
    <property type="entry name" value="FGF"/>
    <property type="match status" value="1"/>
</dbReference>
<reference evidence="4" key="2">
    <citation type="submission" date="2025-09" db="UniProtKB">
        <authorList>
            <consortium name="Ensembl"/>
        </authorList>
    </citation>
    <scope>IDENTIFICATION</scope>
</reference>
<dbReference type="GO" id="GO:0008083">
    <property type="term" value="F:growth factor activity"/>
    <property type="evidence" value="ECO:0007669"/>
    <property type="project" value="InterPro"/>
</dbReference>
<dbReference type="RefSeq" id="XP_006799540.1">
    <property type="nucleotide sequence ID" value="XM_006799477.1"/>
</dbReference>
<dbReference type="Pfam" id="PF00167">
    <property type="entry name" value="FGF"/>
    <property type="match status" value="1"/>
</dbReference>
<dbReference type="OrthoDB" id="6158176at2759"/>
<reference evidence="4" key="1">
    <citation type="submission" date="2025-08" db="UniProtKB">
        <authorList>
            <consortium name="Ensembl"/>
        </authorList>
    </citation>
    <scope>IDENTIFICATION</scope>
</reference>
<dbReference type="CDD" id="cd23309">
    <property type="entry name" value="beta-trefoil_FGF11-like"/>
    <property type="match status" value="1"/>
</dbReference>
<evidence type="ECO:0000313" key="4">
    <source>
        <dbReference type="Ensembl" id="ENSNBRP00000017028.1"/>
    </source>
</evidence>
<dbReference type="Proteomes" id="UP000261580">
    <property type="component" value="Unassembled WGS sequence"/>
</dbReference>
<dbReference type="InterPro" id="IPR002209">
    <property type="entry name" value="Fibroblast_GF_fam"/>
</dbReference>
<dbReference type="CTD" id="100149844"/>
<dbReference type="Gene3D" id="2.80.10.50">
    <property type="match status" value="1"/>
</dbReference>
<evidence type="ECO:0000256" key="2">
    <source>
        <dbReference type="RuleBase" id="RU049442"/>
    </source>
</evidence>
<feature type="compositionally biased region" description="Basic and acidic residues" evidence="3">
    <location>
        <begin position="237"/>
        <end position="247"/>
    </location>
</feature>
<feature type="region of interest" description="Disordered" evidence="3">
    <location>
        <begin position="214"/>
        <end position="247"/>
    </location>
</feature>
<evidence type="ECO:0000313" key="5">
    <source>
        <dbReference type="Proteomes" id="UP000261580"/>
    </source>
</evidence>
<dbReference type="Bgee" id="ENSNBRG00000013151">
    <property type="expression patterns" value="Expressed in mesonephros and 2 other cell types or tissues"/>
</dbReference>
<dbReference type="SUPFAM" id="SSF50353">
    <property type="entry name" value="Cytokine"/>
    <property type="match status" value="1"/>
</dbReference>
<dbReference type="InterPro" id="IPR008996">
    <property type="entry name" value="IL1/FGF"/>
</dbReference>
<dbReference type="PANTHER" id="PTHR11486">
    <property type="entry name" value="FIBROBLAST GROWTH FACTOR"/>
    <property type="match status" value="1"/>
</dbReference>
<dbReference type="PROSITE" id="PS00247">
    <property type="entry name" value="HBGF_FGF"/>
    <property type="match status" value="1"/>
</dbReference>
<proteinExistence type="inferred from homology"/>
<keyword evidence="5" id="KW-1185">Reference proteome</keyword>
<organism evidence="4 5">
    <name type="scientific">Neolamprologus brichardi</name>
    <name type="common">Fairy cichlid</name>
    <name type="synonym">Lamprologus brichardi</name>
    <dbReference type="NCBI Taxonomy" id="32507"/>
    <lineage>
        <taxon>Eukaryota</taxon>
        <taxon>Metazoa</taxon>
        <taxon>Chordata</taxon>
        <taxon>Craniata</taxon>
        <taxon>Vertebrata</taxon>
        <taxon>Euteleostomi</taxon>
        <taxon>Actinopterygii</taxon>
        <taxon>Neopterygii</taxon>
        <taxon>Teleostei</taxon>
        <taxon>Neoteleostei</taxon>
        <taxon>Acanthomorphata</taxon>
        <taxon>Ovalentaria</taxon>
        <taxon>Cichlomorphae</taxon>
        <taxon>Cichliformes</taxon>
        <taxon>Cichlidae</taxon>
        <taxon>African cichlids</taxon>
        <taxon>Pseudocrenilabrinae</taxon>
        <taxon>Lamprologini</taxon>
        <taxon>Neolamprologus</taxon>
    </lineage>
</organism>
<comment type="similarity">
    <text evidence="1 2">Belongs to the heparin-binding growth factors family.</text>
</comment>
<dbReference type="FunFam" id="2.80.10.50:FF:000001">
    <property type="entry name" value="Fibroblast growth factor"/>
    <property type="match status" value="1"/>
</dbReference>
<evidence type="ECO:0000256" key="3">
    <source>
        <dbReference type="SAM" id="MobiDB-lite"/>
    </source>
</evidence>
<accession>A0A3Q4HA48</accession>
<sequence length="247" mass="27738">MAALASSLIRQKRAVKDDQANRPVASKRKPCPKSNKSLCQKQILVLISKVRLCGGRKGRNDKRPEPQLKGIVTRLYSQHGYYLQMQPDGTVDSTREESSSFSQFNLIPVGLRIVAIQGAKTGLYLAMNSEGYLYTSEHFTPECRFKESVFENYYVTYSSMLYRQTQSGRSWYIGINRDGQVMKGNRVKKTKGAAHFLPKVIEVAMYKEPSLHELVSEPVSPPRKTVKTSDSPSLKNGQKEAPKAEAS</sequence>
<dbReference type="PRINTS" id="PR00262">
    <property type="entry name" value="IL1HBGF"/>
</dbReference>
<dbReference type="OMA" id="DESTQFN"/>
<dbReference type="Ensembl" id="ENSNBRT00000017489.1">
    <property type="protein sequence ID" value="ENSNBRP00000017028.1"/>
    <property type="gene ID" value="ENSNBRG00000013151.1"/>
</dbReference>
<dbReference type="GeneID" id="102787886"/>
<name>A0A3Q4HA48_NEOBR</name>